<evidence type="ECO:0000313" key="4">
    <source>
        <dbReference type="Proteomes" id="UP000177011"/>
    </source>
</evidence>
<gene>
    <name evidence="3" type="ORF">A2935_01550</name>
</gene>
<dbReference type="InterPro" id="IPR029063">
    <property type="entry name" value="SAM-dependent_MTases_sf"/>
</dbReference>
<evidence type="ECO:0000313" key="3">
    <source>
        <dbReference type="EMBL" id="OGM93689.1"/>
    </source>
</evidence>
<dbReference type="InterPro" id="IPR038576">
    <property type="entry name" value="Methyltransf_Zn-bd_dom_put_sf"/>
</dbReference>
<dbReference type="InterPro" id="IPR013630">
    <property type="entry name" value="Methyltransf_Zn-bd_dom_put"/>
</dbReference>
<dbReference type="InterPro" id="IPR013691">
    <property type="entry name" value="MeTrfase_14"/>
</dbReference>
<comment type="caution">
    <text evidence="3">The sequence shown here is derived from an EMBL/GenBank/DDBJ whole genome shotgun (WGS) entry which is preliminary data.</text>
</comment>
<dbReference type="Pfam" id="PF13489">
    <property type="entry name" value="Methyltransf_23"/>
    <property type="match status" value="1"/>
</dbReference>
<protein>
    <recommendedName>
        <fullName evidence="5">SAM-dependent methyltransferase</fullName>
    </recommendedName>
</protein>
<dbReference type="Pfam" id="PF08484">
    <property type="entry name" value="Methyltransf_14"/>
    <property type="match status" value="1"/>
</dbReference>
<evidence type="ECO:0008006" key="5">
    <source>
        <dbReference type="Google" id="ProtNLM"/>
    </source>
</evidence>
<dbReference type="Gene3D" id="6.10.250.3100">
    <property type="match status" value="1"/>
</dbReference>
<dbReference type="Gene3D" id="3.40.50.720">
    <property type="entry name" value="NAD(P)-binding Rossmann-like Domain"/>
    <property type="match status" value="1"/>
</dbReference>
<dbReference type="Gene3D" id="3.40.50.150">
    <property type="entry name" value="Vaccinia Virus protein VP39"/>
    <property type="match status" value="1"/>
</dbReference>
<accession>A0A1F8E002</accession>
<reference evidence="3 4" key="1">
    <citation type="journal article" date="2016" name="Nat. Commun.">
        <title>Thousands of microbial genomes shed light on interconnected biogeochemical processes in an aquifer system.</title>
        <authorList>
            <person name="Anantharaman K."/>
            <person name="Brown C.T."/>
            <person name="Hug L.A."/>
            <person name="Sharon I."/>
            <person name="Castelle C.J."/>
            <person name="Probst A.J."/>
            <person name="Thomas B.C."/>
            <person name="Singh A."/>
            <person name="Wilkins M.J."/>
            <person name="Karaoz U."/>
            <person name="Brodie E.L."/>
            <person name="Williams K.H."/>
            <person name="Hubbard S.S."/>
            <person name="Banfield J.F."/>
        </authorList>
    </citation>
    <scope>NUCLEOTIDE SEQUENCE [LARGE SCALE GENOMIC DNA]</scope>
</reference>
<organism evidence="3 4">
    <name type="scientific">Candidatus Wolfebacteria bacterium RIFCSPLOWO2_01_FULL_47_17b</name>
    <dbReference type="NCBI Taxonomy" id="1802558"/>
    <lineage>
        <taxon>Bacteria</taxon>
        <taxon>Candidatus Wolfeibacteriota</taxon>
    </lineage>
</organism>
<dbReference type="EMBL" id="MGIS01000008">
    <property type="protein sequence ID" value="OGM93689.1"/>
    <property type="molecule type" value="Genomic_DNA"/>
</dbReference>
<dbReference type="Proteomes" id="UP000177011">
    <property type="component" value="Unassembled WGS sequence"/>
</dbReference>
<sequence length="417" mass="46967">MKDPFHFLSHTSKICRNCGHPVLPFFSLGAMPLVNTFLRKEDIPLEKRFDLTVGFCSSCFLTQLMITLSPEVLFRDYVYFSSVSSSFLSHCKKTAREFIKRFDLGKENLVLEIASNDGALLRYFQEQGIGVLGIEPAKNVAEAAKTQGIPTIPEFFNYAFARKLKEEQKVSADLVIGMNVLAHVPEISDFLKGVSYILKPQGTAVFEFPYIEGLFEGKFDTIYHEHVFYFSLLALQNVFKNAGLEIYDLSMTPMQGGSLMIFAAKDGVFSVNARVRTFAKRESKYGYDKLATYRSIAGRAQKNKTELLALLKNLKKEGKKVIAYSVPAKGIVLLNYCGIGENYLAFSVDKSPAKQGLYTPGVHLLVHPLAQIYKEKPDYLLILCWNIADEVMAMEELKPFRDRGGKFIVAVPKVKIY</sequence>
<dbReference type="AlphaFoldDB" id="A0A1F8E002"/>
<dbReference type="SUPFAM" id="SSF53335">
    <property type="entry name" value="S-adenosyl-L-methionine-dependent methyltransferases"/>
    <property type="match status" value="1"/>
</dbReference>
<feature type="domain" description="C-methyltransferase" evidence="2">
    <location>
        <begin position="253"/>
        <end position="412"/>
    </location>
</feature>
<feature type="domain" description="Methyltransferase putative zinc binding" evidence="1">
    <location>
        <begin position="15"/>
        <end position="74"/>
    </location>
</feature>
<name>A0A1F8E002_9BACT</name>
<proteinExistence type="predicted"/>
<evidence type="ECO:0000259" key="2">
    <source>
        <dbReference type="Pfam" id="PF08484"/>
    </source>
</evidence>
<dbReference type="Pfam" id="PF08421">
    <property type="entry name" value="Methyltransf_13"/>
    <property type="match status" value="1"/>
</dbReference>
<dbReference type="Gene3D" id="6.20.50.110">
    <property type="entry name" value="Methyltransferase, zinc-binding domain"/>
    <property type="match status" value="1"/>
</dbReference>
<evidence type="ECO:0000259" key="1">
    <source>
        <dbReference type="Pfam" id="PF08421"/>
    </source>
</evidence>
<dbReference type="PANTHER" id="PTHR43861:SF5">
    <property type="entry name" value="BLL5978 PROTEIN"/>
    <property type="match status" value="1"/>
</dbReference>
<dbReference type="PANTHER" id="PTHR43861">
    <property type="entry name" value="TRANS-ACONITATE 2-METHYLTRANSFERASE-RELATED"/>
    <property type="match status" value="1"/>
</dbReference>